<evidence type="ECO:0000256" key="2">
    <source>
        <dbReference type="ARBA" id="ARBA00022448"/>
    </source>
</evidence>
<feature type="transmembrane region" description="Helical" evidence="7">
    <location>
        <begin position="256"/>
        <end position="276"/>
    </location>
</feature>
<proteinExistence type="predicted"/>
<dbReference type="InterPro" id="IPR004776">
    <property type="entry name" value="Mem_transp_PIN-like"/>
</dbReference>
<evidence type="ECO:0000313" key="9">
    <source>
        <dbReference type="Proteomes" id="UP000601990"/>
    </source>
</evidence>
<feature type="transmembrane region" description="Helical" evidence="7">
    <location>
        <begin position="288"/>
        <end position="308"/>
    </location>
</feature>
<evidence type="ECO:0000256" key="7">
    <source>
        <dbReference type="SAM" id="Phobius"/>
    </source>
</evidence>
<dbReference type="RefSeq" id="WP_169199450.1">
    <property type="nucleotide sequence ID" value="NZ_WTVH02000009.1"/>
</dbReference>
<protein>
    <submittedName>
        <fullName evidence="8">AEC family transporter</fullName>
    </submittedName>
</protein>
<sequence length="313" mass="32888">MLQVFTITGPVFIVIALGFAAVRWGFFAKSDTRILGKFAINIALPAMLFKALTERPFAEILDTRYLLAYALGSLATFAIGVAATRFFRHKSLQLSAVHGMGMSLSNSAFIGYPIVLQLLGPPAAIALALCFLVENLLILPLALALAESGDGNGESALEVLSNTFLRLGRNPLILAIAAGFACAMLELRPPGPALRAIDLLALASAGIALFVIGGTLVGLKIKGMRGDIAYIVAGKLLLHPLAVFAAVMLVPPADRALQIAAVTFACMPMLSIYPILAQKYGREDLCAAALMAATVSAFFTISAVIWVLQAGTA</sequence>
<name>A0ABX1N4M6_9RHOO</name>
<feature type="transmembrane region" description="Helical" evidence="7">
    <location>
        <begin position="65"/>
        <end position="87"/>
    </location>
</feature>
<feature type="transmembrane region" description="Helical" evidence="7">
    <location>
        <begin position="228"/>
        <end position="250"/>
    </location>
</feature>
<evidence type="ECO:0000256" key="3">
    <source>
        <dbReference type="ARBA" id="ARBA00022475"/>
    </source>
</evidence>
<keyword evidence="6 7" id="KW-0472">Membrane</keyword>
<feature type="transmembrane region" description="Helical" evidence="7">
    <location>
        <begin position="6"/>
        <end position="27"/>
    </location>
</feature>
<dbReference type="PANTHER" id="PTHR36838">
    <property type="entry name" value="AUXIN EFFLUX CARRIER FAMILY PROTEIN"/>
    <property type="match status" value="1"/>
</dbReference>
<evidence type="ECO:0000313" key="8">
    <source>
        <dbReference type="EMBL" id="NMF94219.1"/>
    </source>
</evidence>
<dbReference type="EMBL" id="WTVH01000025">
    <property type="protein sequence ID" value="NMF94219.1"/>
    <property type="molecule type" value="Genomic_DNA"/>
</dbReference>
<keyword evidence="3" id="KW-1003">Cell membrane</keyword>
<comment type="subcellular location">
    <subcellularLocation>
        <location evidence="1">Membrane</location>
        <topology evidence="1">Multi-pass membrane protein</topology>
    </subcellularLocation>
</comment>
<keyword evidence="2" id="KW-0813">Transport</keyword>
<feature type="transmembrane region" description="Helical" evidence="7">
    <location>
        <begin position="199"/>
        <end position="219"/>
    </location>
</feature>
<feature type="transmembrane region" description="Helical" evidence="7">
    <location>
        <begin position="99"/>
        <end position="119"/>
    </location>
</feature>
<dbReference type="Pfam" id="PF03547">
    <property type="entry name" value="Mem_trans"/>
    <property type="match status" value="1"/>
</dbReference>
<keyword evidence="9" id="KW-1185">Reference proteome</keyword>
<dbReference type="PANTHER" id="PTHR36838:SF1">
    <property type="entry name" value="SLR1864 PROTEIN"/>
    <property type="match status" value="1"/>
</dbReference>
<reference evidence="8" key="1">
    <citation type="submission" date="2019-12" db="EMBL/GenBank/DDBJ databases">
        <title>Comparative genomics gives insights into the taxonomy of the Azoarcus-Aromatoleum group and reveals separate origins of nif in the plant-associated Azoarcus and non-plant-associated Aromatoleum sub-groups.</title>
        <authorList>
            <person name="Lafos M."/>
            <person name="Maluk M."/>
            <person name="Batista M."/>
            <person name="Junghare M."/>
            <person name="Carmona M."/>
            <person name="Faoro H."/>
            <person name="Cruz L.M."/>
            <person name="Battistoni F."/>
            <person name="De Souza E."/>
            <person name="Pedrosa F."/>
            <person name="Chen W.-M."/>
            <person name="Poole P.S."/>
            <person name="Dixon R.A."/>
            <person name="James E.K."/>
        </authorList>
    </citation>
    <scope>NUCLEOTIDE SEQUENCE</scope>
    <source>
        <strain evidence="8">U120</strain>
    </source>
</reference>
<evidence type="ECO:0000256" key="6">
    <source>
        <dbReference type="ARBA" id="ARBA00023136"/>
    </source>
</evidence>
<evidence type="ECO:0000256" key="4">
    <source>
        <dbReference type="ARBA" id="ARBA00022692"/>
    </source>
</evidence>
<keyword evidence="4 7" id="KW-0812">Transmembrane</keyword>
<gene>
    <name evidence="8" type="ORF">GO608_12860</name>
</gene>
<feature type="transmembrane region" description="Helical" evidence="7">
    <location>
        <begin position="125"/>
        <end position="146"/>
    </location>
</feature>
<organism evidence="8 9">
    <name type="scientific">Aromatoleum buckelii</name>
    <dbReference type="NCBI Taxonomy" id="200254"/>
    <lineage>
        <taxon>Bacteria</taxon>
        <taxon>Pseudomonadati</taxon>
        <taxon>Pseudomonadota</taxon>
        <taxon>Betaproteobacteria</taxon>
        <taxon>Rhodocyclales</taxon>
        <taxon>Rhodocyclaceae</taxon>
        <taxon>Aromatoleum</taxon>
    </lineage>
</organism>
<evidence type="ECO:0000256" key="5">
    <source>
        <dbReference type="ARBA" id="ARBA00022989"/>
    </source>
</evidence>
<comment type="caution">
    <text evidence="8">The sequence shown here is derived from an EMBL/GenBank/DDBJ whole genome shotgun (WGS) entry which is preliminary data.</text>
</comment>
<keyword evidence="5 7" id="KW-1133">Transmembrane helix</keyword>
<dbReference type="Proteomes" id="UP000601990">
    <property type="component" value="Unassembled WGS sequence"/>
</dbReference>
<evidence type="ECO:0000256" key="1">
    <source>
        <dbReference type="ARBA" id="ARBA00004141"/>
    </source>
</evidence>
<accession>A0ABX1N4M6</accession>